<dbReference type="InterPro" id="IPR015797">
    <property type="entry name" value="NUDIX_hydrolase-like_dom_sf"/>
</dbReference>
<dbReference type="PROSITE" id="PS51462">
    <property type="entry name" value="NUDIX"/>
    <property type="match status" value="1"/>
</dbReference>
<organism evidence="2 3">
    <name type="scientific">Sedimenticola thiotaurini</name>
    <dbReference type="NCBI Taxonomy" id="1543721"/>
    <lineage>
        <taxon>Bacteria</taxon>
        <taxon>Pseudomonadati</taxon>
        <taxon>Pseudomonadota</taxon>
        <taxon>Gammaproteobacteria</taxon>
        <taxon>Chromatiales</taxon>
        <taxon>Sedimenticolaceae</taxon>
        <taxon>Sedimenticola</taxon>
    </lineage>
</organism>
<feature type="domain" description="Nudix hydrolase" evidence="1">
    <location>
        <begin position="13"/>
        <end position="166"/>
    </location>
</feature>
<accession>A0A0F7JX72</accession>
<evidence type="ECO:0000259" key="1">
    <source>
        <dbReference type="PROSITE" id="PS51462"/>
    </source>
</evidence>
<dbReference type="Gene3D" id="1.10.10.10">
    <property type="entry name" value="Winged helix-like DNA-binding domain superfamily/Winged helix DNA-binding domain"/>
    <property type="match status" value="1"/>
</dbReference>
<keyword evidence="3" id="KW-1185">Reference proteome</keyword>
<dbReference type="AlphaFoldDB" id="A0A0F7JX72"/>
<dbReference type="PANTHER" id="PTHR23131:SF0">
    <property type="entry name" value="ENDORIBONUCLEASE LACTB2"/>
    <property type="match status" value="1"/>
</dbReference>
<protein>
    <recommendedName>
        <fullName evidence="1">Nudix hydrolase domain-containing protein</fullName>
    </recommendedName>
</protein>
<dbReference type="Pfam" id="PF17778">
    <property type="entry name" value="WHD_BLACT"/>
    <property type="match status" value="1"/>
</dbReference>
<dbReference type="Pfam" id="PF00753">
    <property type="entry name" value="Lactamase_B"/>
    <property type="match status" value="1"/>
</dbReference>
<name>A0A0F7JX72_9GAMM</name>
<dbReference type="PANTHER" id="PTHR23131">
    <property type="entry name" value="ENDORIBONUCLEASE LACTB2"/>
    <property type="match status" value="1"/>
</dbReference>
<dbReference type="Pfam" id="PF00293">
    <property type="entry name" value="NUDIX"/>
    <property type="match status" value="1"/>
</dbReference>
<dbReference type="SUPFAM" id="SSF56281">
    <property type="entry name" value="Metallo-hydrolase/oxidoreductase"/>
    <property type="match status" value="1"/>
</dbReference>
<dbReference type="InterPro" id="IPR036388">
    <property type="entry name" value="WH-like_DNA-bd_sf"/>
</dbReference>
<dbReference type="InterPro" id="IPR036866">
    <property type="entry name" value="RibonucZ/Hydroxyglut_hydro"/>
</dbReference>
<dbReference type="EMBL" id="CP011412">
    <property type="protein sequence ID" value="AKH19395.1"/>
    <property type="molecule type" value="Genomic_DNA"/>
</dbReference>
<evidence type="ECO:0000313" key="2">
    <source>
        <dbReference type="EMBL" id="AKH19395.1"/>
    </source>
</evidence>
<gene>
    <name evidence="2" type="ORF">AAY24_02450</name>
</gene>
<sequence>MVSSETKLNREDIMREAVTAVLVHGDEVFVIKRQNYLRAFPGYYAFPGGKVDEEDAGFVYQHPQLAEFRPERIRALVRELDEELGFDLEQAIEQNQVEEIDLIGVAVTPAFERVRFHAHYYKVVLKSKALFRPDVNEIAWSGWLHKDEFLARYESGEGMMVVPIMHTARALARDMASSPIEPFNLEYDEERELAYLELIRGLGYIPTPSNTLPPAEYTYALMIGDGDAPRYLVDPAPASDQVLERMFNTLKDHPVDGILITHHHPDHHERAPDIARQLGLPMLCSKNTRQRLLERNGADYLDGIEVRHVQEGDQLTQWLGRDVHCYELPGHDDGMIGLAPEDMSWFFVADLVQPMATVVIPEPEGDMQDYFDTLQRIIDLQPGVVVSSHGIPMGGTHVLEKTLQHRQEREAQIVAMLNAGDDLDQIVKRLYRGVDQKLLPLAEQNVRQHLRKLGHAV</sequence>
<evidence type="ECO:0000313" key="3">
    <source>
        <dbReference type="Proteomes" id="UP000034410"/>
    </source>
</evidence>
<dbReference type="KEGG" id="seds:AAY24_02450"/>
<dbReference type="Proteomes" id="UP000034410">
    <property type="component" value="Chromosome"/>
</dbReference>
<dbReference type="SUPFAM" id="SSF55811">
    <property type="entry name" value="Nudix"/>
    <property type="match status" value="1"/>
</dbReference>
<dbReference type="OrthoDB" id="9788263at2"/>
<dbReference type="InterPro" id="IPR050662">
    <property type="entry name" value="Sec-metab_biosynth-thioest"/>
</dbReference>
<dbReference type="GO" id="GO:0003824">
    <property type="term" value="F:catalytic activity"/>
    <property type="evidence" value="ECO:0007669"/>
    <property type="project" value="UniProtKB-ARBA"/>
</dbReference>
<reference evidence="2 3" key="1">
    <citation type="journal article" date="2015" name="Genome Announc.">
        <title>Complete Genome Sequence of Sedimenticola thiotaurini Strain SIP-G1, a Polyphosphate- and Polyhydroxyalkanoate-Accumulating Sulfur-Oxidizing Gammaproteobacterium Isolated from Salt Marsh Sediments.</title>
        <authorList>
            <person name="Flood B.E."/>
            <person name="Jones D.S."/>
            <person name="Bailey J.V."/>
        </authorList>
    </citation>
    <scope>NUCLEOTIDE SEQUENCE [LARGE SCALE GENOMIC DNA]</scope>
    <source>
        <strain evidence="2 3">SIP-G1</strain>
    </source>
</reference>
<dbReference type="SMART" id="SM00849">
    <property type="entry name" value="Lactamase_B"/>
    <property type="match status" value="1"/>
</dbReference>
<dbReference type="InterPro" id="IPR041516">
    <property type="entry name" value="LACTB2_WH"/>
</dbReference>
<dbReference type="Gene3D" id="3.60.15.10">
    <property type="entry name" value="Ribonuclease Z/Hydroxyacylglutathione hydrolase-like"/>
    <property type="match status" value="1"/>
</dbReference>
<dbReference type="Gene3D" id="3.90.79.10">
    <property type="entry name" value="Nucleoside Triphosphate Pyrophosphohydrolase"/>
    <property type="match status" value="2"/>
</dbReference>
<proteinExistence type="predicted"/>
<dbReference type="InterPro" id="IPR000086">
    <property type="entry name" value="NUDIX_hydrolase_dom"/>
</dbReference>
<dbReference type="InterPro" id="IPR001279">
    <property type="entry name" value="Metallo-B-lactamas"/>
</dbReference>